<evidence type="ECO:0000256" key="1">
    <source>
        <dbReference type="SAM" id="SignalP"/>
    </source>
</evidence>
<evidence type="ECO:0000313" key="3">
    <source>
        <dbReference type="Proteomes" id="UP001597548"/>
    </source>
</evidence>
<reference evidence="3" key="1">
    <citation type="journal article" date="2019" name="Int. J. Syst. Evol. Microbiol.">
        <title>The Global Catalogue of Microorganisms (GCM) 10K type strain sequencing project: providing services to taxonomists for standard genome sequencing and annotation.</title>
        <authorList>
            <consortium name="The Broad Institute Genomics Platform"/>
            <consortium name="The Broad Institute Genome Sequencing Center for Infectious Disease"/>
            <person name="Wu L."/>
            <person name="Ma J."/>
        </authorList>
    </citation>
    <scope>NUCLEOTIDE SEQUENCE [LARGE SCALE GENOMIC DNA]</scope>
    <source>
        <strain evidence="3">KCTC 32514</strain>
    </source>
</reference>
<proteinExistence type="predicted"/>
<keyword evidence="1" id="KW-0732">Signal</keyword>
<comment type="caution">
    <text evidence="2">The sequence shown here is derived from an EMBL/GenBank/DDBJ whole genome shotgun (WGS) entry which is preliminary data.</text>
</comment>
<evidence type="ECO:0000313" key="2">
    <source>
        <dbReference type="EMBL" id="MFD2914637.1"/>
    </source>
</evidence>
<dbReference type="EMBL" id="JBHUOS010000001">
    <property type="protein sequence ID" value="MFD2914637.1"/>
    <property type="molecule type" value="Genomic_DNA"/>
</dbReference>
<feature type="chain" id="PRO_5046401622" evidence="1">
    <location>
        <begin position="20"/>
        <end position="482"/>
    </location>
</feature>
<accession>A0ABW5ZPY8</accession>
<feature type="signal peptide" evidence="1">
    <location>
        <begin position="1"/>
        <end position="19"/>
    </location>
</feature>
<protein>
    <submittedName>
        <fullName evidence="2">Uncharacterized protein</fullName>
    </submittedName>
</protein>
<dbReference type="Proteomes" id="UP001597548">
    <property type="component" value="Unassembled WGS sequence"/>
</dbReference>
<organism evidence="2 3">
    <name type="scientific">Psychroserpens luteus</name>
    <dbReference type="NCBI Taxonomy" id="1434066"/>
    <lineage>
        <taxon>Bacteria</taxon>
        <taxon>Pseudomonadati</taxon>
        <taxon>Bacteroidota</taxon>
        <taxon>Flavobacteriia</taxon>
        <taxon>Flavobacteriales</taxon>
        <taxon>Flavobacteriaceae</taxon>
        <taxon>Psychroserpens</taxon>
    </lineage>
</organism>
<keyword evidence="3" id="KW-1185">Reference proteome</keyword>
<sequence>MKKIVFTLMACLTIGFSFAQTFNTTHSSHFAKESEKDIYNIHFPSAYGFTTLHHLDNVMMDNIKAMVLTKYDQDMKAGETMTFNLPKLGLRASDLQEVIEIDDKLIFLSTVMDKKSAKHNLNAQVLSNNDFSVSDNKVLASFAIEKYSKSGFYNIAISPDNSKFAIIANMPFEKKTQEKVQIWVYDMQLNLLWEQSETLSYESDRSYDEDLFLQNSGVVLVSKTIDAYKKSRNTKLLSFNGKGIETFDFSQDGFMPMNMELIDVNGLPMLTGFFWNGKKAVVKINSKEGNDNDGAFLYDLGTKTLIGIHEWSDKLDASDFKSLQVVDVTVKGDDIYMIGEKYLYDSEFRKTGNTMSTDLDYLYTYGSSVIVNFDTKGTLKSFTPLFRSNQYKNEAKEKGSFSTLFLENGLRVFSNNDNHITMSSFFVDQRETFNRPNVIPFDHGTSTVPNVIPHTVREVKDYAMVYYITQYRDRYWFNKMTW</sequence>
<dbReference type="RefSeq" id="WP_194507685.1">
    <property type="nucleotide sequence ID" value="NZ_JADILU010000003.1"/>
</dbReference>
<gene>
    <name evidence="2" type="ORF">ACFS29_03220</name>
</gene>
<name>A0ABW5ZPY8_9FLAO</name>